<dbReference type="SUPFAM" id="SSF55120">
    <property type="entry name" value="Pseudouridine synthase"/>
    <property type="match status" value="1"/>
</dbReference>
<feature type="compositionally biased region" description="Basic and acidic residues" evidence="4">
    <location>
        <begin position="243"/>
        <end position="258"/>
    </location>
</feature>
<dbReference type="InterPro" id="IPR020119">
    <property type="entry name" value="PsdUridine_synth_TruD_CS"/>
</dbReference>
<evidence type="ECO:0000313" key="7">
    <source>
        <dbReference type="Proteomes" id="UP000007148"/>
    </source>
</evidence>
<dbReference type="InterPro" id="IPR020103">
    <property type="entry name" value="PsdUridine_synth_cat_dom_sf"/>
</dbReference>
<dbReference type="GO" id="GO:0001522">
    <property type="term" value="P:pseudouridine synthesis"/>
    <property type="evidence" value="ECO:0007669"/>
    <property type="project" value="InterPro"/>
</dbReference>
<dbReference type="Pfam" id="PF01142">
    <property type="entry name" value="TruD"/>
    <property type="match status" value="1"/>
</dbReference>
<name>G4T5J3_SERID</name>
<evidence type="ECO:0000256" key="3">
    <source>
        <dbReference type="ARBA" id="ARBA00023235"/>
    </source>
</evidence>
<comment type="similarity">
    <text evidence="1">Belongs to the pseudouridine synthase TruD family.</text>
</comment>
<dbReference type="EMBL" id="CAFZ01000003">
    <property type="protein sequence ID" value="CCA66620.1"/>
    <property type="molecule type" value="Genomic_DNA"/>
</dbReference>
<feature type="compositionally biased region" description="Polar residues" evidence="4">
    <location>
        <begin position="1"/>
        <end position="11"/>
    </location>
</feature>
<dbReference type="GO" id="GO:0008033">
    <property type="term" value="P:tRNA processing"/>
    <property type="evidence" value="ECO:0007669"/>
    <property type="project" value="UniProtKB-KW"/>
</dbReference>
<feature type="region of interest" description="Disordered" evidence="4">
    <location>
        <begin position="602"/>
        <end position="623"/>
    </location>
</feature>
<dbReference type="PANTHER" id="PTHR13326">
    <property type="entry name" value="TRNA PSEUDOURIDINE SYNTHASE D"/>
    <property type="match status" value="1"/>
</dbReference>
<dbReference type="Gene3D" id="3.30.2350.20">
    <property type="entry name" value="TruD, catalytic domain"/>
    <property type="match status" value="2"/>
</dbReference>
<evidence type="ECO:0000256" key="4">
    <source>
        <dbReference type="SAM" id="MobiDB-lite"/>
    </source>
</evidence>
<dbReference type="OrthoDB" id="447290at2759"/>
<evidence type="ECO:0000313" key="6">
    <source>
        <dbReference type="EMBL" id="CCA66620.1"/>
    </source>
</evidence>
<dbReference type="STRING" id="1109443.G4T5J3"/>
<feature type="domain" description="TRUD" evidence="5">
    <location>
        <begin position="458"/>
        <end position="697"/>
    </location>
</feature>
<feature type="region of interest" description="Disordered" evidence="4">
    <location>
        <begin position="195"/>
        <end position="276"/>
    </location>
</feature>
<dbReference type="PIRSF" id="PIRSF037016">
    <property type="entry name" value="Pseudouridin_synth_euk_prd"/>
    <property type="match status" value="1"/>
</dbReference>
<protein>
    <submittedName>
        <fullName evidence="6">Related to PUS7-pseudouridine synthase</fullName>
    </submittedName>
</protein>
<feature type="region of interest" description="Disordered" evidence="4">
    <location>
        <begin position="1"/>
        <end position="28"/>
    </location>
</feature>
<dbReference type="PROSITE" id="PS50984">
    <property type="entry name" value="TRUD"/>
    <property type="match status" value="1"/>
</dbReference>
<dbReference type="PANTHER" id="PTHR13326:SF21">
    <property type="entry name" value="PSEUDOURIDYLATE SYNTHASE PUS7L"/>
    <property type="match status" value="1"/>
</dbReference>
<sequence>MSTSAEPTNDVSLVRPRDEEDVGDDERLLKRPKLTDEEAEIMTENAPLDLTMTVDAHTSGTLTPSSYTYKQENLLPPSRKLLGLPPAPEFPPDGLMHRTLEVDVGISQYIGKGLSQINGIIKQRFTDFMVYEIDMTHNVTHVKSIERPTATLVSAPSPPIVKVDSSEPWPSSFDEVLTGILSKEKVEAVKALFLEGPTPPAPKTVSRAGSPKASPGPSTSTAPISGDSLPVEFTGTKAKRQQGRKDARKGNKEQKAVDNRQVLSDPITSKEQRSQFHKTMRDLFGGKLDTFTDDVKPGEPGARIVIKWAGAGSKGSRRAANDRDHQPYIHFTLQKTNRDTSDVLAYLARMLKVDGKLLTTAGTKDKRGVTCQRVCLKRGRMTVEDVWDRINQAGRRTLTQILEERGERGVRVSDIDYRKGFLQLGMLKGNEFLITLRNVKAASIEVINESMNILKTKGFINYYGMQRFGTASIPTHAIGLAILQSDWAKAVDLILRPRPGEAPEIQEARFAWSAEKNLEKALALMPRRVVAERCLLESFKRMNGDTRNLIGALSSIPRNLRMMYVHAYQSYVWNAIVSERIKRYGLDGPIVGDIVYEEKISDGESDHAPTGRGGRGGYKPQRRPPRKVKVLSWEDLANYTIFDVLMPLPGTDVAYPGGELGELYREFLKLDGLDPSNFNRKQREYSLAGSYRKIVHLPKHVSWETMHYTDPEIPLAQSDEDKLLGLDPPQTDEDGRFLALQIRLQLGTACYATMALREVTKVDTSTHTQTMLTVASEDQQYRGVGFTEDPELMETEMAEEVADEESVVAEIS</sequence>
<gene>
    <name evidence="6" type="ORF">PIIN_00303</name>
</gene>
<evidence type="ECO:0000259" key="5">
    <source>
        <dbReference type="PROSITE" id="PS50984"/>
    </source>
</evidence>
<dbReference type="GO" id="GO:0003723">
    <property type="term" value="F:RNA binding"/>
    <property type="evidence" value="ECO:0007669"/>
    <property type="project" value="InterPro"/>
</dbReference>
<dbReference type="FunCoup" id="G4T5J3">
    <property type="interactions" value="698"/>
</dbReference>
<dbReference type="Proteomes" id="UP000007148">
    <property type="component" value="Unassembled WGS sequence"/>
</dbReference>
<dbReference type="GO" id="GO:0005634">
    <property type="term" value="C:nucleus"/>
    <property type="evidence" value="ECO:0007669"/>
    <property type="project" value="TreeGrafter"/>
</dbReference>
<keyword evidence="3" id="KW-0413">Isomerase</keyword>
<dbReference type="InParanoid" id="G4T5J3"/>
<dbReference type="InterPro" id="IPR011760">
    <property type="entry name" value="PsdUridine_synth_TruD_insert"/>
</dbReference>
<accession>G4T5J3</accession>
<keyword evidence="7" id="KW-1185">Reference proteome</keyword>
<keyword evidence="2" id="KW-0819">tRNA processing</keyword>
<dbReference type="PROSITE" id="PS01268">
    <property type="entry name" value="UPF0024"/>
    <property type="match status" value="1"/>
</dbReference>
<dbReference type="eggNOG" id="KOG2339">
    <property type="taxonomic scope" value="Eukaryota"/>
</dbReference>
<evidence type="ECO:0000256" key="1">
    <source>
        <dbReference type="ARBA" id="ARBA00007953"/>
    </source>
</evidence>
<dbReference type="InterPro" id="IPR042214">
    <property type="entry name" value="TruD_catalytic"/>
</dbReference>
<dbReference type="AlphaFoldDB" id="G4T5J3"/>
<organism evidence="6 7">
    <name type="scientific">Serendipita indica (strain DSM 11827)</name>
    <name type="common">Root endophyte fungus</name>
    <name type="synonym">Piriformospora indica</name>
    <dbReference type="NCBI Taxonomy" id="1109443"/>
    <lineage>
        <taxon>Eukaryota</taxon>
        <taxon>Fungi</taxon>
        <taxon>Dikarya</taxon>
        <taxon>Basidiomycota</taxon>
        <taxon>Agaricomycotina</taxon>
        <taxon>Agaricomycetes</taxon>
        <taxon>Sebacinales</taxon>
        <taxon>Serendipitaceae</taxon>
        <taxon>Serendipita</taxon>
    </lineage>
</organism>
<comment type="caution">
    <text evidence="6">The sequence shown here is derived from an EMBL/GenBank/DDBJ whole genome shotgun (WGS) entry which is preliminary data.</text>
</comment>
<dbReference type="HOGENOM" id="CLU_005281_0_2_1"/>
<dbReference type="GO" id="GO:0009982">
    <property type="term" value="F:pseudouridine synthase activity"/>
    <property type="evidence" value="ECO:0007669"/>
    <property type="project" value="InterPro"/>
</dbReference>
<dbReference type="NCBIfam" id="TIGR00094">
    <property type="entry name" value="tRNA_TruD_broad"/>
    <property type="match status" value="1"/>
</dbReference>
<evidence type="ECO:0000256" key="2">
    <source>
        <dbReference type="ARBA" id="ARBA00022694"/>
    </source>
</evidence>
<dbReference type="CDD" id="cd02576">
    <property type="entry name" value="PseudoU_synth_ScPUS7"/>
    <property type="match status" value="1"/>
</dbReference>
<dbReference type="InterPro" id="IPR001656">
    <property type="entry name" value="PsdUridine_synth_TruD"/>
</dbReference>
<proteinExistence type="inferred from homology"/>
<reference evidence="6 7" key="1">
    <citation type="journal article" date="2011" name="PLoS Pathog.">
        <title>Endophytic Life Strategies Decoded by Genome and Transcriptome Analyses of the Mutualistic Root Symbiont Piriformospora indica.</title>
        <authorList>
            <person name="Zuccaro A."/>
            <person name="Lahrmann U."/>
            <person name="Guldener U."/>
            <person name="Langen G."/>
            <person name="Pfiffi S."/>
            <person name="Biedenkopf D."/>
            <person name="Wong P."/>
            <person name="Samans B."/>
            <person name="Grimm C."/>
            <person name="Basiewicz M."/>
            <person name="Murat C."/>
            <person name="Martin F."/>
            <person name="Kogel K.H."/>
        </authorList>
    </citation>
    <scope>NUCLEOTIDE SEQUENCE [LARGE SCALE GENOMIC DNA]</scope>
    <source>
        <strain evidence="6 7">DSM 11827</strain>
    </source>
</reference>